<organism evidence="1 2">
    <name type="scientific">Trichinella spiralis</name>
    <name type="common">Trichina worm</name>
    <dbReference type="NCBI Taxonomy" id="6334"/>
    <lineage>
        <taxon>Eukaryota</taxon>
        <taxon>Metazoa</taxon>
        <taxon>Ecdysozoa</taxon>
        <taxon>Nematoda</taxon>
        <taxon>Enoplea</taxon>
        <taxon>Dorylaimia</taxon>
        <taxon>Trichinellida</taxon>
        <taxon>Trichinellidae</taxon>
        <taxon>Trichinella</taxon>
    </lineage>
</organism>
<reference evidence="1 2" key="1">
    <citation type="submission" date="2024-07" db="EMBL/GenBank/DDBJ databases">
        <title>Enhanced genomic and transcriptomic resources for Trichinella pseudospiralis and T. spiralis underpin the discovery of pronounced molecular differences between stages and species.</title>
        <authorList>
            <person name="Pasi K.K."/>
            <person name="La Rosa G."/>
            <person name="Gomez-Morales M.A."/>
            <person name="Tosini F."/>
            <person name="Sumanam S."/>
            <person name="Young N.D."/>
            <person name="Chang B.C."/>
            <person name="Robin G.B."/>
        </authorList>
    </citation>
    <scope>NUCLEOTIDE SEQUENCE [LARGE SCALE GENOMIC DNA]</scope>
    <source>
        <strain evidence="1">ISS534</strain>
    </source>
</reference>
<protein>
    <submittedName>
        <fullName evidence="1">ZDHHC-type palmitoyltransferase</fullName>
    </submittedName>
</protein>
<gene>
    <name evidence="1" type="ORF">TSPI_02292</name>
</gene>
<name>A0ABR3KHX0_TRISP</name>
<accession>A0ABR3KHX0</accession>
<dbReference type="EMBL" id="JBEUSY010000340">
    <property type="protein sequence ID" value="KAL1237676.1"/>
    <property type="molecule type" value="Genomic_DNA"/>
</dbReference>
<evidence type="ECO:0000313" key="1">
    <source>
        <dbReference type="EMBL" id="KAL1237676.1"/>
    </source>
</evidence>
<keyword evidence="2" id="KW-1185">Reference proteome</keyword>
<comment type="caution">
    <text evidence="1">The sequence shown here is derived from an EMBL/GenBank/DDBJ whole genome shotgun (WGS) entry which is preliminary data.</text>
</comment>
<proteinExistence type="predicted"/>
<sequence>MASSKRRIGPHSPQWRYPLYVVPTYPNIILQHQPTTQETGPTEQRQRNKLQRKIHAYIARRKRKPPKGFEGFFV</sequence>
<dbReference type="Proteomes" id="UP001558632">
    <property type="component" value="Unassembled WGS sequence"/>
</dbReference>
<evidence type="ECO:0000313" key="2">
    <source>
        <dbReference type="Proteomes" id="UP001558632"/>
    </source>
</evidence>